<evidence type="ECO:0008006" key="5">
    <source>
        <dbReference type="Google" id="ProtNLM"/>
    </source>
</evidence>
<feature type="transmembrane region" description="Helical" evidence="2">
    <location>
        <begin position="82"/>
        <end position="105"/>
    </location>
</feature>
<dbReference type="Proteomes" id="UP001174909">
    <property type="component" value="Unassembled WGS sequence"/>
</dbReference>
<keyword evidence="2" id="KW-0472">Membrane</keyword>
<feature type="transmembrane region" description="Helical" evidence="2">
    <location>
        <begin position="293"/>
        <end position="319"/>
    </location>
</feature>
<accession>A0AA35RGH3</accession>
<feature type="transmembrane region" description="Helical" evidence="2">
    <location>
        <begin position="439"/>
        <end position="461"/>
    </location>
</feature>
<feature type="transmembrane region" description="Helical" evidence="2">
    <location>
        <begin position="360"/>
        <end position="378"/>
    </location>
</feature>
<name>A0AA35RGH3_GEOBA</name>
<evidence type="ECO:0000256" key="1">
    <source>
        <dbReference type="SAM" id="MobiDB-lite"/>
    </source>
</evidence>
<evidence type="ECO:0000256" key="2">
    <source>
        <dbReference type="SAM" id="Phobius"/>
    </source>
</evidence>
<keyword evidence="2" id="KW-1133">Transmembrane helix</keyword>
<keyword evidence="4" id="KW-1185">Reference proteome</keyword>
<feature type="transmembrane region" description="Helical" evidence="2">
    <location>
        <begin position="390"/>
        <end position="419"/>
    </location>
</feature>
<feature type="transmembrane region" description="Helical" evidence="2">
    <location>
        <begin position="331"/>
        <end position="354"/>
    </location>
</feature>
<dbReference type="AlphaFoldDB" id="A0AA35RGH3"/>
<feature type="compositionally biased region" description="Basic and acidic residues" evidence="1">
    <location>
        <begin position="1"/>
        <end position="10"/>
    </location>
</feature>
<dbReference type="InterPro" id="IPR036790">
    <property type="entry name" value="Frizzled_dom_sf"/>
</dbReference>
<feature type="region of interest" description="Disordered" evidence="1">
    <location>
        <begin position="1"/>
        <end position="44"/>
    </location>
</feature>
<dbReference type="Gene3D" id="1.10.2000.10">
    <property type="entry name" value="Frizzled cysteine-rich domain"/>
    <property type="match status" value="1"/>
</dbReference>
<organism evidence="3 4">
    <name type="scientific">Geodia barretti</name>
    <name type="common">Barrett's horny sponge</name>
    <dbReference type="NCBI Taxonomy" id="519541"/>
    <lineage>
        <taxon>Eukaryota</taxon>
        <taxon>Metazoa</taxon>
        <taxon>Porifera</taxon>
        <taxon>Demospongiae</taxon>
        <taxon>Heteroscleromorpha</taxon>
        <taxon>Tetractinellida</taxon>
        <taxon>Astrophorina</taxon>
        <taxon>Geodiidae</taxon>
        <taxon>Geodia</taxon>
    </lineage>
</organism>
<sequence>MEDQTERFTTEDDLQQFRNLQAPLHGAGSSTDDPNNSSHQNREVNGIRGASEQTEIHQMACEPTLQSTATKKRRFFASMAKITGLLILGTVIAGLFSVPVALFILKANDSSAEGVCTGEVYRGDICRTFLAARQSCIPGRENSSEILVVLTESQQAIFEQGLSALRPFLSTSPECGDELLEFFCLEAGLCDPAGVIQRTSRQECERITTRTCATEFQQVLPILQGRGLDVACDTFPEESSACTTNSTLGSGFETTISSQPAIPQTTITRNCSEGFFVNEDSDLRLCTPECGEFHFPGIFIFYQMLSSLVYIAIFLLNYVDFKGLFCQSRDLVESLMPGNETPFCIISAAAWIYISSQVALWWIFHLSMIFCAVFWPFKYHYWRQSGCLKYIHLVMVLTALVLPIVPVIICLKLDGYVLYTLIQPMCVARNSQAAFYSHVLPLISAVAVGLYLLILILWKFFSEECRTSRRQGSAKRQVEVKILLLLLCYIIVWTDAIGVTVATLIEAQDYRNTLIEYFTCEASGTEECPRGTFEQFDIVSKLIAAFLISLYYTRHLPHLLC</sequence>
<dbReference type="Gene3D" id="1.20.1070.10">
    <property type="entry name" value="Rhodopsin 7-helix transmembrane proteins"/>
    <property type="match status" value="1"/>
</dbReference>
<protein>
    <recommendedName>
        <fullName evidence="5">FZ domain-containing protein</fullName>
    </recommendedName>
</protein>
<comment type="caution">
    <text evidence="3">The sequence shown here is derived from an EMBL/GenBank/DDBJ whole genome shotgun (WGS) entry which is preliminary data.</text>
</comment>
<gene>
    <name evidence="3" type="ORF">GBAR_LOCUS6764</name>
</gene>
<feature type="transmembrane region" description="Helical" evidence="2">
    <location>
        <begin position="482"/>
        <end position="505"/>
    </location>
</feature>
<feature type="compositionally biased region" description="Polar residues" evidence="1">
    <location>
        <begin position="28"/>
        <end position="39"/>
    </location>
</feature>
<proteinExistence type="predicted"/>
<dbReference type="EMBL" id="CASHTH010001023">
    <property type="protein sequence ID" value="CAI8010246.1"/>
    <property type="molecule type" value="Genomic_DNA"/>
</dbReference>
<evidence type="ECO:0000313" key="3">
    <source>
        <dbReference type="EMBL" id="CAI8010246.1"/>
    </source>
</evidence>
<evidence type="ECO:0000313" key="4">
    <source>
        <dbReference type="Proteomes" id="UP001174909"/>
    </source>
</evidence>
<keyword evidence="2" id="KW-0812">Transmembrane</keyword>
<reference evidence="3" key="1">
    <citation type="submission" date="2023-03" db="EMBL/GenBank/DDBJ databases">
        <authorList>
            <person name="Steffen K."/>
            <person name="Cardenas P."/>
        </authorList>
    </citation>
    <scope>NUCLEOTIDE SEQUENCE</scope>
</reference>